<dbReference type="InterPro" id="IPR036097">
    <property type="entry name" value="HisK_dim/P_sf"/>
</dbReference>
<dbReference type="SUPFAM" id="SSF47384">
    <property type="entry name" value="Homodimeric domain of signal transducing histidine kinase"/>
    <property type="match status" value="1"/>
</dbReference>
<dbReference type="PANTHER" id="PTHR43711">
    <property type="entry name" value="TWO-COMPONENT HISTIDINE KINASE"/>
    <property type="match status" value="1"/>
</dbReference>
<dbReference type="Pfam" id="PF09984">
    <property type="entry name" value="sCache_4"/>
    <property type="match status" value="1"/>
</dbReference>
<evidence type="ECO:0000256" key="6">
    <source>
        <dbReference type="ARBA" id="ARBA00022777"/>
    </source>
</evidence>
<feature type="domain" description="Histidine kinase" evidence="11">
    <location>
        <begin position="298"/>
        <end position="518"/>
    </location>
</feature>
<protein>
    <recommendedName>
        <fullName evidence="3">histidine kinase</fullName>
        <ecNumber evidence="3">2.7.13.3</ecNumber>
    </recommendedName>
</protein>
<dbReference type="InterPro" id="IPR003594">
    <property type="entry name" value="HATPase_dom"/>
</dbReference>
<evidence type="ECO:0000256" key="9">
    <source>
        <dbReference type="SAM" id="Coils"/>
    </source>
</evidence>
<dbReference type="Gene3D" id="1.10.287.130">
    <property type="match status" value="1"/>
</dbReference>
<dbReference type="GO" id="GO:0000155">
    <property type="term" value="F:phosphorelay sensor kinase activity"/>
    <property type="evidence" value="ECO:0007669"/>
    <property type="project" value="InterPro"/>
</dbReference>
<dbReference type="SMART" id="SM00304">
    <property type="entry name" value="HAMP"/>
    <property type="match status" value="1"/>
</dbReference>
<dbReference type="InterPro" id="IPR003660">
    <property type="entry name" value="HAMP_dom"/>
</dbReference>
<dbReference type="FunFam" id="1.10.287.130:FF:000001">
    <property type="entry name" value="Two-component sensor histidine kinase"/>
    <property type="match status" value="1"/>
</dbReference>
<evidence type="ECO:0000259" key="12">
    <source>
        <dbReference type="PROSITE" id="PS50885"/>
    </source>
</evidence>
<evidence type="ECO:0000256" key="7">
    <source>
        <dbReference type="ARBA" id="ARBA00023012"/>
    </source>
</evidence>
<dbReference type="InterPro" id="IPR050736">
    <property type="entry name" value="Sensor_HK_Regulatory"/>
</dbReference>
<keyword evidence="7" id="KW-0902">Two-component regulatory system</keyword>
<evidence type="ECO:0000256" key="8">
    <source>
        <dbReference type="ARBA" id="ARBA00023136"/>
    </source>
</evidence>
<feature type="transmembrane region" description="Helical" evidence="10">
    <location>
        <begin position="12"/>
        <end position="32"/>
    </location>
</feature>
<dbReference type="InterPro" id="IPR005467">
    <property type="entry name" value="His_kinase_dom"/>
</dbReference>
<dbReference type="Pfam" id="PF02518">
    <property type="entry name" value="HATPase_c"/>
    <property type="match status" value="1"/>
</dbReference>
<dbReference type="SUPFAM" id="SSF55874">
    <property type="entry name" value="ATPase domain of HSP90 chaperone/DNA topoisomerase II/histidine kinase"/>
    <property type="match status" value="1"/>
</dbReference>
<reference evidence="13 14" key="1">
    <citation type="journal article" date="2016" name="Environ. Microbiol.">
        <title>Genomic resolution of a cold subsurface aquifer community provides metabolic insights for novel microbes adapted to high CO concentrations.</title>
        <authorList>
            <person name="Probst A.J."/>
            <person name="Castelle C.J."/>
            <person name="Singh A."/>
            <person name="Brown C.T."/>
            <person name="Anantharaman K."/>
            <person name="Sharon I."/>
            <person name="Hug L.A."/>
            <person name="Burstein D."/>
            <person name="Emerson J.B."/>
            <person name="Thomas B.C."/>
            <person name="Banfield J.F."/>
        </authorList>
    </citation>
    <scope>NUCLEOTIDE SEQUENCE [LARGE SCALE GENOMIC DNA]</scope>
    <source>
        <strain evidence="13">CG2_30_40_21</strain>
    </source>
</reference>
<dbReference type="Pfam" id="PF00512">
    <property type="entry name" value="HisKA"/>
    <property type="match status" value="1"/>
</dbReference>
<keyword evidence="8 10" id="KW-0472">Membrane</keyword>
<dbReference type="EMBL" id="MNYI01000221">
    <property type="protein sequence ID" value="OIP37132.1"/>
    <property type="molecule type" value="Genomic_DNA"/>
</dbReference>
<dbReference type="AlphaFoldDB" id="A0A1J5DM61"/>
<comment type="subcellular location">
    <subcellularLocation>
        <location evidence="2">Membrane</location>
    </subcellularLocation>
</comment>
<dbReference type="SMART" id="SM00388">
    <property type="entry name" value="HisKA"/>
    <property type="match status" value="1"/>
</dbReference>
<dbReference type="InterPro" id="IPR019247">
    <property type="entry name" value="Histidine_kinase_BarA_N"/>
</dbReference>
<name>A0A1J5DM61_9BACT</name>
<accession>A0A1J5DM61</accession>
<evidence type="ECO:0000256" key="4">
    <source>
        <dbReference type="ARBA" id="ARBA00022553"/>
    </source>
</evidence>
<keyword evidence="9" id="KW-0175">Coiled coil</keyword>
<dbReference type="SUPFAM" id="SSF158472">
    <property type="entry name" value="HAMP domain-like"/>
    <property type="match status" value="1"/>
</dbReference>
<dbReference type="PANTHER" id="PTHR43711:SF30">
    <property type="entry name" value="HISTIDINE KINASE"/>
    <property type="match status" value="1"/>
</dbReference>
<keyword evidence="10" id="KW-1133">Transmembrane helix</keyword>
<dbReference type="FunFam" id="3.30.565.10:FF:000006">
    <property type="entry name" value="Sensor histidine kinase WalK"/>
    <property type="match status" value="1"/>
</dbReference>
<dbReference type="Gene3D" id="3.30.565.10">
    <property type="entry name" value="Histidine kinase-like ATPase, C-terminal domain"/>
    <property type="match status" value="1"/>
</dbReference>
<dbReference type="STRING" id="1817895.AUJ95_08590"/>
<evidence type="ECO:0000313" key="13">
    <source>
        <dbReference type="EMBL" id="OIP37132.1"/>
    </source>
</evidence>
<dbReference type="InterPro" id="IPR036890">
    <property type="entry name" value="HATPase_C_sf"/>
</dbReference>
<comment type="caution">
    <text evidence="13">The sequence shown here is derived from an EMBL/GenBank/DDBJ whole genome shotgun (WGS) entry which is preliminary data.</text>
</comment>
<gene>
    <name evidence="13" type="ORF">AUJ95_08590</name>
</gene>
<dbReference type="InterPro" id="IPR003661">
    <property type="entry name" value="HisK_dim/P_dom"/>
</dbReference>
<dbReference type="GO" id="GO:0016020">
    <property type="term" value="C:membrane"/>
    <property type="evidence" value="ECO:0007669"/>
    <property type="project" value="UniProtKB-SubCell"/>
</dbReference>
<comment type="catalytic activity">
    <reaction evidence="1">
        <text>ATP + protein L-histidine = ADP + protein N-phospho-L-histidine.</text>
        <dbReference type="EC" id="2.7.13.3"/>
    </reaction>
</comment>
<dbReference type="PROSITE" id="PS50109">
    <property type="entry name" value="HIS_KIN"/>
    <property type="match status" value="1"/>
</dbReference>
<feature type="transmembrane region" description="Helical" evidence="10">
    <location>
        <begin position="184"/>
        <end position="204"/>
    </location>
</feature>
<dbReference type="SMART" id="SM00387">
    <property type="entry name" value="HATPase_c"/>
    <property type="match status" value="1"/>
</dbReference>
<feature type="domain" description="HAMP" evidence="12">
    <location>
        <begin position="205"/>
        <end position="258"/>
    </location>
</feature>
<evidence type="ECO:0000256" key="5">
    <source>
        <dbReference type="ARBA" id="ARBA00022679"/>
    </source>
</evidence>
<dbReference type="Proteomes" id="UP000183085">
    <property type="component" value="Unassembled WGS sequence"/>
</dbReference>
<keyword evidence="10" id="KW-0812">Transmembrane</keyword>
<sequence>MLIRPTLGVKLILSVSLLVISMAVVLSSFFVCKQKAIIENELRNRGLSLSKNLAYNSEYGLLFENKEMLNKLIQGVLKNDDIAFVAVCDQNSKIIASIVNSTLWIDFLKGVRTTHSTINQYSYKGKSVYDIIAPVSTIRRVNKGESLIFDSQIGQTKSQENIGFVRVGILLENKEKTVKTIQMIAFFISLLVIMVGIVWTVLLARRITQPIKQLVRVTARVAEGDLCRFVNGKIRHDEIGDLTAAFNTMTEKLSESAKQIEEYLQTLEQKVEDRTSELKEANERLKKQDELKSNFLSVAAHELRTPLTSMRAFSELLLEDPDGDVNTRNDFLKIMKEEAERLARLINDILDLSKIEAGKATWHMKDISMIEVVQTAINGIKGYIVQQGIFLSVDVPEHLSVVTADHDKLIQVVVNLLNNALKFVNHEGRIGVKIYETVAAAAEVITAISNTGHGIPPEKLASVFERFCQIENIPTEVKGTGLGLTICKEIVEHLGGRIWVESEIDKKTTFFFSLPVKGAISLPVVNEGGGESPCSV</sequence>
<dbReference type="InterPro" id="IPR004358">
    <property type="entry name" value="Sig_transdc_His_kin-like_C"/>
</dbReference>
<dbReference type="PRINTS" id="PR00344">
    <property type="entry name" value="BCTRLSENSOR"/>
</dbReference>
<feature type="coiled-coil region" evidence="9">
    <location>
        <begin position="250"/>
        <end position="291"/>
    </location>
</feature>
<evidence type="ECO:0000313" key="14">
    <source>
        <dbReference type="Proteomes" id="UP000183085"/>
    </source>
</evidence>
<evidence type="ECO:0000256" key="3">
    <source>
        <dbReference type="ARBA" id="ARBA00012438"/>
    </source>
</evidence>
<dbReference type="EC" id="2.7.13.3" evidence="3"/>
<evidence type="ECO:0000256" key="2">
    <source>
        <dbReference type="ARBA" id="ARBA00004370"/>
    </source>
</evidence>
<evidence type="ECO:0000256" key="1">
    <source>
        <dbReference type="ARBA" id="ARBA00000085"/>
    </source>
</evidence>
<dbReference type="Gene3D" id="6.10.340.10">
    <property type="match status" value="1"/>
</dbReference>
<dbReference type="PROSITE" id="PS50885">
    <property type="entry name" value="HAMP"/>
    <property type="match status" value="1"/>
</dbReference>
<dbReference type="Pfam" id="PF00672">
    <property type="entry name" value="HAMP"/>
    <property type="match status" value="1"/>
</dbReference>
<proteinExistence type="predicted"/>
<keyword evidence="5" id="KW-0808">Transferase</keyword>
<dbReference type="CDD" id="cd00082">
    <property type="entry name" value="HisKA"/>
    <property type="match status" value="1"/>
</dbReference>
<keyword evidence="6" id="KW-0418">Kinase</keyword>
<evidence type="ECO:0000259" key="11">
    <source>
        <dbReference type="PROSITE" id="PS50109"/>
    </source>
</evidence>
<evidence type="ECO:0000256" key="10">
    <source>
        <dbReference type="SAM" id="Phobius"/>
    </source>
</evidence>
<keyword evidence="4" id="KW-0597">Phosphoprotein</keyword>
<organism evidence="13 14">
    <name type="scientific">Candidatus Desantisbacteria bacterium CG2_30_40_21</name>
    <dbReference type="NCBI Taxonomy" id="1817895"/>
    <lineage>
        <taxon>Bacteria</taxon>
        <taxon>Candidatus Desantisiibacteriota</taxon>
    </lineage>
</organism>
<dbReference type="CDD" id="cd06225">
    <property type="entry name" value="HAMP"/>
    <property type="match status" value="1"/>
</dbReference>